<evidence type="ECO:0000256" key="6">
    <source>
        <dbReference type="ARBA" id="ARBA00022636"/>
    </source>
</evidence>
<dbReference type="SUPFAM" id="SSF51206">
    <property type="entry name" value="cAMP-binding domain-like"/>
    <property type="match status" value="1"/>
</dbReference>
<keyword evidence="7" id="KW-0805">Transcription regulation</keyword>
<evidence type="ECO:0000313" key="15">
    <source>
        <dbReference type="Proteomes" id="UP000324973"/>
    </source>
</evidence>
<dbReference type="PANTHER" id="PTHR24567">
    <property type="entry name" value="CRP FAMILY TRANSCRIPTIONAL REGULATORY PROTEIN"/>
    <property type="match status" value="1"/>
</dbReference>
<evidence type="ECO:0000256" key="1">
    <source>
        <dbReference type="ARBA" id="ARBA00004496"/>
    </source>
</evidence>
<evidence type="ECO:0000256" key="4">
    <source>
        <dbReference type="ARBA" id="ARBA00022491"/>
    </source>
</evidence>
<evidence type="ECO:0000256" key="3">
    <source>
        <dbReference type="ARBA" id="ARBA00020769"/>
    </source>
</evidence>
<keyword evidence="8" id="KW-0843">Virulence</keyword>
<evidence type="ECO:0000256" key="8">
    <source>
        <dbReference type="ARBA" id="ARBA00023026"/>
    </source>
</evidence>
<dbReference type="InterPro" id="IPR012318">
    <property type="entry name" value="HTH_CRP"/>
</dbReference>
<evidence type="ECO:0000313" key="14">
    <source>
        <dbReference type="EMBL" id="TYT27422.1"/>
    </source>
</evidence>
<keyword evidence="4" id="KW-0678">Repressor</keyword>
<organism evidence="14 15">
    <name type="scientific">Luteimonas viscosa</name>
    <dbReference type="NCBI Taxonomy" id="1132694"/>
    <lineage>
        <taxon>Bacteria</taxon>
        <taxon>Pseudomonadati</taxon>
        <taxon>Pseudomonadota</taxon>
        <taxon>Gammaproteobacteria</taxon>
        <taxon>Lysobacterales</taxon>
        <taxon>Lysobacteraceae</taxon>
        <taxon>Luteimonas</taxon>
    </lineage>
</organism>
<protein>
    <recommendedName>
        <fullName evidence="3">CRP-like protein Clp</fullName>
    </recommendedName>
    <alternativeName>
        <fullName evidence="12">Catabolite activation-like protein</fullName>
    </alternativeName>
</protein>
<dbReference type="InterPro" id="IPR014710">
    <property type="entry name" value="RmlC-like_jellyroll"/>
</dbReference>
<keyword evidence="10" id="KW-0010">Activator</keyword>
<dbReference type="PANTHER" id="PTHR24567:SF75">
    <property type="entry name" value="FUMARATE AND NITRATE REDUCTION REGULATORY PROTEIN"/>
    <property type="match status" value="1"/>
</dbReference>
<sequence>MRDLAVCASLPPQEVDSLERYVSSMELQANAELARAGQPCRQAYSVTSGMLRLVRTLADARRQVVAFVLPGHFVGLTEHVVHRQSIEAVVPSRVCAFELDGIRDLRQRFPGFEHSLLERACRDLDDAHDAMLLLARLSPLERLASFLLRLRGQMKIREDDPRMALPMGRGDIADHLGLTVETVSRSFTRLREQGVIALPDPQHVEILDAGALSELASALR</sequence>
<evidence type="ECO:0000256" key="12">
    <source>
        <dbReference type="ARBA" id="ARBA00031697"/>
    </source>
</evidence>
<dbReference type="InterPro" id="IPR018490">
    <property type="entry name" value="cNMP-bd_dom_sf"/>
</dbReference>
<evidence type="ECO:0000256" key="2">
    <source>
        <dbReference type="ARBA" id="ARBA00011738"/>
    </source>
</evidence>
<dbReference type="GO" id="GO:0005829">
    <property type="term" value="C:cytosol"/>
    <property type="evidence" value="ECO:0007669"/>
    <property type="project" value="TreeGrafter"/>
</dbReference>
<dbReference type="EMBL" id="VTFT01000001">
    <property type="protein sequence ID" value="TYT27422.1"/>
    <property type="molecule type" value="Genomic_DNA"/>
</dbReference>
<dbReference type="Gene3D" id="2.60.120.10">
    <property type="entry name" value="Jelly Rolls"/>
    <property type="match status" value="1"/>
</dbReference>
<dbReference type="GO" id="GO:0003700">
    <property type="term" value="F:DNA-binding transcription factor activity"/>
    <property type="evidence" value="ECO:0007669"/>
    <property type="project" value="TreeGrafter"/>
</dbReference>
<evidence type="ECO:0000256" key="7">
    <source>
        <dbReference type="ARBA" id="ARBA00023015"/>
    </source>
</evidence>
<dbReference type="GO" id="GO:0003677">
    <property type="term" value="F:DNA binding"/>
    <property type="evidence" value="ECO:0007669"/>
    <property type="project" value="UniProtKB-KW"/>
</dbReference>
<feature type="domain" description="HTH crp-type" evidence="13">
    <location>
        <begin position="137"/>
        <end position="210"/>
    </location>
</feature>
<evidence type="ECO:0000256" key="11">
    <source>
        <dbReference type="ARBA" id="ARBA00023163"/>
    </source>
</evidence>
<keyword evidence="9" id="KW-0238">DNA-binding</keyword>
<dbReference type="Pfam" id="PF00027">
    <property type="entry name" value="cNMP_binding"/>
    <property type="match status" value="1"/>
</dbReference>
<keyword evidence="15" id="KW-1185">Reference proteome</keyword>
<proteinExistence type="predicted"/>
<comment type="subunit">
    <text evidence="2">Homodimer.</text>
</comment>
<name>A0A5D4XWN5_9GAMM</name>
<dbReference type="SMART" id="SM00419">
    <property type="entry name" value="HTH_CRP"/>
    <property type="match status" value="1"/>
</dbReference>
<evidence type="ECO:0000259" key="13">
    <source>
        <dbReference type="PROSITE" id="PS51063"/>
    </source>
</evidence>
<accession>A0A5D4XWN5</accession>
<gene>
    <name evidence="14" type="ORF">FZO89_01235</name>
</gene>
<dbReference type="InterPro" id="IPR036388">
    <property type="entry name" value="WH-like_DNA-bd_sf"/>
</dbReference>
<dbReference type="Pfam" id="PF13545">
    <property type="entry name" value="HTH_Crp_2"/>
    <property type="match status" value="1"/>
</dbReference>
<evidence type="ECO:0000256" key="10">
    <source>
        <dbReference type="ARBA" id="ARBA00023159"/>
    </source>
</evidence>
<dbReference type="PRINTS" id="PR00034">
    <property type="entry name" value="HTHCRP"/>
</dbReference>
<dbReference type="InterPro" id="IPR036390">
    <property type="entry name" value="WH_DNA-bd_sf"/>
</dbReference>
<dbReference type="Gene3D" id="1.10.10.10">
    <property type="entry name" value="Winged helix-like DNA-binding domain superfamily/Winged helix DNA-binding domain"/>
    <property type="match status" value="1"/>
</dbReference>
<dbReference type="CDD" id="cd00092">
    <property type="entry name" value="HTH_CRP"/>
    <property type="match status" value="1"/>
</dbReference>
<comment type="caution">
    <text evidence="14">The sequence shown here is derived from an EMBL/GenBank/DDBJ whole genome shotgun (WGS) entry which is preliminary data.</text>
</comment>
<dbReference type="PROSITE" id="PS51063">
    <property type="entry name" value="HTH_CRP_2"/>
    <property type="match status" value="1"/>
</dbReference>
<evidence type="ECO:0000256" key="5">
    <source>
        <dbReference type="ARBA" id="ARBA00022533"/>
    </source>
</evidence>
<dbReference type="SUPFAM" id="SSF46785">
    <property type="entry name" value="Winged helix' DNA-binding domain"/>
    <property type="match status" value="1"/>
</dbReference>
<dbReference type="OrthoDB" id="7643467at2"/>
<dbReference type="CDD" id="cd00038">
    <property type="entry name" value="CAP_ED"/>
    <property type="match status" value="1"/>
</dbReference>
<dbReference type="FunFam" id="1.10.10.10:FF:000028">
    <property type="entry name" value="Fumarate/nitrate reduction transcriptional regulator Fnr"/>
    <property type="match status" value="1"/>
</dbReference>
<keyword evidence="5" id="KW-0021">Allosteric enzyme</keyword>
<dbReference type="AlphaFoldDB" id="A0A5D4XWN5"/>
<dbReference type="InterPro" id="IPR050397">
    <property type="entry name" value="Env_Response_Regulators"/>
</dbReference>
<reference evidence="14 15" key="1">
    <citation type="submission" date="2019-08" db="EMBL/GenBank/DDBJ databases">
        <title>Luteimonas viscosus sp. nov., isolated from soil of a sunflower field.</title>
        <authorList>
            <person name="Jianli Z."/>
            <person name="Ying Z."/>
        </authorList>
    </citation>
    <scope>NUCLEOTIDE SEQUENCE [LARGE SCALE GENOMIC DNA]</scope>
    <source>
        <strain evidence="14 15">XBU10</strain>
    </source>
</reference>
<keyword evidence="6" id="KW-0973">c-di-GMP</keyword>
<dbReference type="SMART" id="SM00100">
    <property type="entry name" value="cNMP"/>
    <property type="match status" value="1"/>
</dbReference>
<dbReference type="Proteomes" id="UP000324973">
    <property type="component" value="Unassembled WGS sequence"/>
</dbReference>
<dbReference type="InterPro" id="IPR000595">
    <property type="entry name" value="cNMP-bd_dom"/>
</dbReference>
<keyword evidence="11" id="KW-0804">Transcription</keyword>
<comment type="subcellular location">
    <subcellularLocation>
        <location evidence="1">Cytoplasm</location>
    </subcellularLocation>
</comment>
<evidence type="ECO:0000256" key="9">
    <source>
        <dbReference type="ARBA" id="ARBA00023125"/>
    </source>
</evidence>
<dbReference type="GO" id="GO:0003824">
    <property type="term" value="F:catalytic activity"/>
    <property type="evidence" value="ECO:0007669"/>
    <property type="project" value="UniProtKB-KW"/>
</dbReference>